<keyword evidence="8" id="KW-1071">Ligand-gated ion channel</keyword>
<feature type="transmembrane region" description="Helical" evidence="11">
    <location>
        <begin position="348"/>
        <end position="370"/>
    </location>
</feature>
<name>A0ABD2PV98_9PLAT</name>
<dbReference type="Proteomes" id="UP001626550">
    <property type="component" value="Unassembled WGS sequence"/>
</dbReference>
<evidence type="ECO:0000256" key="10">
    <source>
        <dbReference type="SAM" id="MobiDB-lite"/>
    </source>
</evidence>
<dbReference type="Pfam" id="PF00864">
    <property type="entry name" value="P2X_receptor"/>
    <property type="match status" value="1"/>
</dbReference>
<dbReference type="Gene3D" id="1.10.287.940">
    <property type="entry name" value="atp-gated p2x4 ion channel"/>
    <property type="match status" value="1"/>
</dbReference>
<evidence type="ECO:0000256" key="2">
    <source>
        <dbReference type="ARBA" id="ARBA00009848"/>
    </source>
</evidence>
<dbReference type="PANTHER" id="PTHR10125">
    <property type="entry name" value="P2X PURINOCEPTOR"/>
    <property type="match status" value="1"/>
</dbReference>
<sequence length="497" mass="55853">MFISKVWGVVCGVLLGYETQKVVQIHSKTIGLFFRLIQLGIIVYFVGWVMVHERGYQYPDEAISGVTAKVKGIGITNDTFNGWRIWDPADYVVPPQQKAAFFVMTKFVVTNGQRLGNCEEDHLITEAACNDSKSQCKEGETRMHGNGMNTGKCVDSKRAIKKGLKGAKVCEIYGWCPVEDDSVANVIPHLAAAENFTVLLKNSIEFPFYKVKRRNIFAKTKLHTCTYDPHNETNKFCPIFRLGDIIKLTNVDDGGEIWKKGGQVSIHIEWDCDLDRDVAECRPKYTFRRLDYDPKKGSGKGWNFRFAQHYRQGDISYRNLVKAFGIQFFVESYGKGYKFSILTFSMNLGSGLALLGMATVLCDMIVLNITGKRNIYRKAKVDKLSEEDRDHHNSAQDSGSILNGRFTKRDNQSVESLLRVNTSPVNPRIKSSSRSTGKLPTLVNGVDTVSMVQSKALSKSFDSFHPAVPQTIMDSLKPINPKSELVTSQSISFRICD</sequence>
<evidence type="ECO:0000313" key="12">
    <source>
        <dbReference type="EMBL" id="KAL3311385.1"/>
    </source>
</evidence>
<evidence type="ECO:0000256" key="4">
    <source>
        <dbReference type="ARBA" id="ARBA00022692"/>
    </source>
</evidence>
<dbReference type="InterPro" id="IPR001429">
    <property type="entry name" value="P2X_purnocptor"/>
</dbReference>
<dbReference type="GO" id="GO:0015267">
    <property type="term" value="F:channel activity"/>
    <property type="evidence" value="ECO:0007669"/>
    <property type="project" value="UniProtKB-ARBA"/>
</dbReference>
<feature type="transmembrane region" description="Helical" evidence="11">
    <location>
        <begin position="32"/>
        <end position="51"/>
    </location>
</feature>
<evidence type="ECO:0000256" key="7">
    <source>
        <dbReference type="ARBA" id="ARBA00023136"/>
    </source>
</evidence>
<keyword evidence="7 11" id="KW-0472">Membrane</keyword>
<organism evidence="12 13">
    <name type="scientific">Cichlidogyrus casuarinus</name>
    <dbReference type="NCBI Taxonomy" id="1844966"/>
    <lineage>
        <taxon>Eukaryota</taxon>
        <taxon>Metazoa</taxon>
        <taxon>Spiralia</taxon>
        <taxon>Lophotrochozoa</taxon>
        <taxon>Platyhelminthes</taxon>
        <taxon>Monogenea</taxon>
        <taxon>Monopisthocotylea</taxon>
        <taxon>Dactylogyridea</taxon>
        <taxon>Ancyrocephalidae</taxon>
        <taxon>Cichlidogyrus</taxon>
    </lineage>
</organism>
<dbReference type="EMBL" id="JBJKFK010002260">
    <property type="protein sequence ID" value="KAL3311385.1"/>
    <property type="molecule type" value="Genomic_DNA"/>
</dbReference>
<comment type="similarity">
    <text evidence="2">Belongs to the P2X receptor family.</text>
</comment>
<keyword evidence="9" id="KW-0407">Ion channel</keyword>
<proteinExistence type="inferred from homology"/>
<feature type="region of interest" description="Disordered" evidence="10">
    <location>
        <begin position="385"/>
        <end position="404"/>
    </location>
</feature>
<dbReference type="GO" id="GO:0034220">
    <property type="term" value="P:monoatomic ion transmembrane transport"/>
    <property type="evidence" value="ECO:0007669"/>
    <property type="project" value="UniProtKB-KW"/>
</dbReference>
<dbReference type="Gene3D" id="2.60.490.10">
    <property type="entry name" value="atp-gated p2x4 ion channel domain"/>
    <property type="match status" value="1"/>
</dbReference>
<dbReference type="GO" id="GO:0012505">
    <property type="term" value="C:endomembrane system"/>
    <property type="evidence" value="ECO:0007669"/>
    <property type="project" value="UniProtKB-SubCell"/>
</dbReference>
<dbReference type="InterPro" id="IPR027309">
    <property type="entry name" value="P2X_extracellular_dom_sf"/>
</dbReference>
<evidence type="ECO:0000256" key="1">
    <source>
        <dbReference type="ARBA" id="ARBA00004308"/>
    </source>
</evidence>
<dbReference type="InterPro" id="IPR059116">
    <property type="entry name" value="P2X_receptor"/>
</dbReference>
<keyword evidence="6" id="KW-0406">Ion transport</keyword>
<dbReference type="AlphaFoldDB" id="A0ABD2PV98"/>
<comment type="subcellular location">
    <subcellularLocation>
        <location evidence="1">Endomembrane system</location>
    </subcellularLocation>
</comment>
<dbReference type="PANTHER" id="PTHR10125:SF31">
    <property type="entry name" value="P2X RECEPTOR E"/>
    <property type="match status" value="1"/>
</dbReference>
<dbReference type="NCBIfam" id="TIGR00863">
    <property type="entry name" value="P2X"/>
    <property type="match status" value="1"/>
</dbReference>
<feature type="compositionally biased region" description="Basic and acidic residues" evidence="10">
    <location>
        <begin position="385"/>
        <end position="394"/>
    </location>
</feature>
<accession>A0ABD2PV98</accession>
<keyword evidence="12" id="KW-0675">Receptor</keyword>
<evidence type="ECO:0000256" key="3">
    <source>
        <dbReference type="ARBA" id="ARBA00022448"/>
    </source>
</evidence>
<evidence type="ECO:0000256" key="6">
    <source>
        <dbReference type="ARBA" id="ARBA00023065"/>
    </source>
</evidence>
<gene>
    <name evidence="12" type="primary">P2RX4_4</name>
    <name evidence="12" type="ORF">Ciccas_010034</name>
</gene>
<evidence type="ECO:0000256" key="11">
    <source>
        <dbReference type="SAM" id="Phobius"/>
    </source>
</evidence>
<evidence type="ECO:0000256" key="8">
    <source>
        <dbReference type="ARBA" id="ARBA00023286"/>
    </source>
</evidence>
<reference evidence="12 13" key="1">
    <citation type="submission" date="2024-11" db="EMBL/GenBank/DDBJ databases">
        <title>Adaptive evolution of stress response genes in parasites aligns with host niche diversity.</title>
        <authorList>
            <person name="Hahn C."/>
            <person name="Resl P."/>
        </authorList>
    </citation>
    <scope>NUCLEOTIDE SEQUENCE [LARGE SCALE GENOMIC DNA]</scope>
    <source>
        <strain evidence="12">EGGRZ-B1_66</strain>
        <tissue evidence="12">Body</tissue>
    </source>
</reference>
<dbReference type="PRINTS" id="PR01307">
    <property type="entry name" value="P2XRECEPTOR"/>
</dbReference>
<protein>
    <submittedName>
        <fullName evidence="12">Purinergic receptor P2X, ligand-gated ion channel</fullName>
    </submittedName>
</protein>
<keyword evidence="4 11" id="KW-0812">Transmembrane</keyword>
<keyword evidence="3" id="KW-0813">Transport</keyword>
<keyword evidence="13" id="KW-1185">Reference proteome</keyword>
<keyword evidence="5 11" id="KW-1133">Transmembrane helix</keyword>
<evidence type="ECO:0000256" key="9">
    <source>
        <dbReference type="ARBA" id="ARBA00023303"/>
    </source>
</evidence>
<dbReference type="GO" id="GO:0007165">
    <property type="term" value="P:signal transduction"/>
    <property type="evidence" value="ECO:0007669"/>
    <property type="project" value="UniProtKB-ARBA"/>
</dbReference>
<comment type="caution">
    <text evidence="12">The sequence shown here is derived from an EMBL/GenBank/DDBJ whole genome shotgun (WGS) entry which is preliminary data.</text>
</comment>
<evidence type="ECO:0000313" key="13">
    <source>
        <dbReference type="Proteomes" id="UP001626550"/>
    </source>
</evidence>
<evidence type="ECO:0000256" key="5">
    <source>
        <dbReference type="ARBA" id="ARBA00022989"/>
    </source>
</evidence>